<evidence type="ECO:0000313" key="1">
    <source>
        <dbReference type="EMBL" id="JAH34947.1"/>
    </source>
</evidence>
<dbReference type="EMBL" id="GBXM01073630">
    <property type="protein sequence ID" value="JAH34947.1"/>
    <property type="molecule type" value="Transcribed_RNA"/>
</dbReference>
<sequence length="35" mass="4115">MFRFCRIFTVIHLQFLLNPLKHSSGYSVCKTSNII</sequence>
<proteinExistence type="predicted"/>
<protein>
    <submittedName>
        <fullName evidence="1">Uncharacterized protein</fullName>
    </submittedName>
</protein>
<name>A0A0E9S174_ANGAN</name>
<accession>A0A0E9S174</accession>
<reference evidence="1" key="2">
    <citation type="journal article" date="2015" name="Fish Shellfish Immunol.">
        <title>Early steps in the European eel (Anguilla anguilla)-Vibrio vulnificus interaction in the gills: Role of the RtxA13 toxin.</title>
        <authorList>
            <person name="Callol A."/>
            <person name="Pajuelo D."/>
            <person name="Ebbesson L."/>
            <person name="Teles M."/>
            <person name="MacKenzie S."/>
            <person name="Amaro C."/>
        </authorList>
    </citation>
    <scope>NUCLEOTIDE SEQUENCE</scope>
</reference>
<dbReference type="AlphaFoldDB" id="A0A0E9S174"/>
<organism evidence="1">
    <name type="scientific">Anguilla anguilla</name>
    <name type="common">European freshwater eel</name>
    <name type="synonym">Muraena anguilla</name>
    <dbReference type="NCBI Taxonomy" id="7936"/>
    <lineage>
        <taxon>Eukaryota</taxon>
        <taxon>Metazoa</taxon>
        <taxon>Chordata</taxon>
        <taxon>Craniata</taxon>
        <taxon>Vertebrata</taxon>
        <taxon>Euteleostomi</taxon>
        <taxon>Actinopterygii</taxon>
        <taxon>Neopterygii</taxon>
        <taxon>Teleostei</taxon>
        <taxon>Anguilliformes</taxon>
        <taxon>Anguillidae</taxon>
        <taxon>Anguilla</taxon>
    </lineage>
</organism>
<reference evidence="1" key="1">
    <citation type="submission" date="2014-11" db="EMBL/GenBank/DDBJ databases">
        <authorList>
            <person name="Amaro Gonzalez C."/>
        </authorList>
    </citation>
    <scope>NUCLEOTIDE SEQUENCE</scope>
</reference>